<sequence>MLVVGREIQLHVATVKGLDYSCSVATEIPSKLLSGVIRRKDDNKRTGKFKLNFGLQRSIRSDGSSSCSRIAPGNTWRARTKEESRHAFHCSSGVGGGAFCRVPLLRTAMKAIRQGLD</sequence>
<accession>G4NFG9</accession>
<dbReference type="KEGG" id="mgr:MGG_14896"/>
<keyword evidence="2" id="KW-1185">Reference proteome</keyword>
<evidence type="ECO:0000313" key="2">
    <source>
        <dbReference type="Proteomes" id="UP000009058"/>
    </source>
</evidence>
<dbReference type="GeneID" id="12986011"/>
<organism evidence="1 2">
    <name type="scientific">Pyricularia oryzae (strain 70-15 / ATCC MYA-4617 / FGSC 8958)</name>
    <name type="common">Rice blast fungus</name>
    <name type="synonym">Magnaporthe oryzae</name>
    <dbReference type="NCBI Taxonomy" id="242507"/>
    <lineage>
        <taxon>Eukaryota</taxon>
        <taxon>Fungi</taxon>
        <taxon>Dikarya</taxon>
        <taxon>Ascomycota</taxon>
        <taxon>Pezizomycotina</taxon>
        <taxon>Sordariomycetes</taxon>
        <taxon>Sordariomycetidae</taxon>
        <taxon>Magnaporthales</taxon>
        <taxon>Pyriculariaceae</taxon>
        <taxon>Pyricularia</taxon>
    </lineage>
</organism>
<dbReference type="AlphaFoldDB" id="G4NFG9"/>
<dbReference type="InParanoid" id="G4NFG9"/>
<gene>
    <name evidence="1" type="ORF">MGG_14896</name>
</gene>
<proteinExistence type="predicted"/>
<reference evidence="1 2" key="1">
    <citation type="journal article" date="2005" name="Nature">
        <title>The genome sequence of the rice blast fungus Magnaporthe grisea.</title>
        <authorList>
            <person name="Dean R.A."/>
            <person name="Talbot N.J."/>
            <person name="Ebbole D.J."/>
            <person name="Farman M.L."/>
            <person name="Mitchell T.K."/>
            <person name="Orbach M.J."/>
            <person name="Thon M."/>
            <person name="Kulkarni R."/>
            <person name="Xu J.R."/>
            <person name="Pan H."/>
            <person name="Read N.D."/>
            <person name="Lee Y.H."/>
            <person name="Carbone I."/>
            <person name="Brown D."/>
            <person name="Oh Y.Y."/>
            <person name="Donofrio N."/>
            <person name="Jeong J.S."/>
            <person name="Soanes D.M."/>
            <person name="Djonovic S."/>
            <person name="Kolomiets E."/>
            <person name="Rehmeyer C."/>
            <person name="Li W."/>
            <person name="Harding M."/>
            <person name="Kim S."/>
            <person name="Lebrun M.H."/>
            <person name="Bohnert H."/>
            <person name="Coughlan S."/>
            <person name="Butler J."/>
            <person name="Calvo S."/>
            <person name="Ma L.J."/>
            <person name="Nicol R."/>
            <person name="Purcell S."/>
            <person name="Nusbaum C."/>
            <person name="Galagan J.E."/>
            <person name="Birren B.W."/>
        </authorList>
    </citation>
    <scope>NUCLEOTIDE SEQUENCE [LARGE SCALE GENOMIC DNA]</scope>
    <source>
        <strain evidence="2">70-15 / ATCC MYA-4617 / FGSC 8958</strain>
    </source>
</reference>
<dbReference type="HOGENOM" id="CLU_2085301_0_0_1"/>
<reference key="2">
    <citation type="submission" date="2011-05" db="EMBL/GenBank/DDBJ databases">
        <title>The Genome Sequence of Magnaporthe oryzae 70-15.</title>
        <authorList>
            <consortium name="The Broad Institute Genome Sequencing Platform"/>
            <person name="Ma L.-J."/>
            <person name="Dead R."/>
            <person name="Young S.K."/>
            <person name="Zeng Q."/>
            <person name="Gargeya S."/>
            <person name="Fitzgerald M."/>
            <person name="Haas B."/>
            <person name="Abouelleil A."/>
            <person name="Alvarado L."/>
            <person name="Arachchi H.M."/>
            <person name="Berlin A."/>
            <person name="Brown A."/>
            <person name="Chapman S.B."/>
            <person name="Chen Z."/>
            <person name="Dunbar C."/>
            <person name="Freedman E."/>
            <person name="Gearin G."/>
            <person name="Gellesch M."/>
            <person name="Goldberg J."/>
            <person name="Griggs A."/>
            <person name="Gujja S."/>
            <person name="Heiman D."/>
            <person name="Howarth C."/>
            <person name="Larson L."/>
            <person name="Lui A."/>
            <person name="MacDonald P.J.P."/>
            <person name="Mehta T."/>
            <person name="Montmayeur A."/>
            <person name="Murphy C."/>
            <person name="Neiman D."/>
            <person name="Pearson M."/>
            <person name="Priest M."/>
            <person name="Roberts A."/>
            <person name="Saif S."/>
            <person name="Shea T."/>
            <person name="Shenoy N."/>
            <person name="Sisk P."/>
            <person name="Stolte C."/>
            <person name="Sykes S."/>
            <person name="Yandava C."/>
            <person name="Wortman J."/>
            <person name="Nusbaum C."/>
            <person name="Birren B."/>
        </authorList>
    </citation>
    <scope>NUCLEOTIDE SEQUENCE</scope>
    <source>
        <strain>70-15</strain>
    </source>
</reference>
<name>G4NFG9_PYRO7</name>
<evidence type="ECO:0000313" key="1">
    <source>
        <dbReference type="EMBL" id="EHA47196.1"/>
    </source>
</evidence>
<protein>
    <submittedName>
        <fullName evidence="1">Uncharacterized protein</fullName>
    </submittedName>
</protein>
<dbReference type="Proteomes" id="UP000009058">
    <property type="component" value="Chromosome 6"/>
</dbReference>
<dbReference type="RefSeq" id="XP_003719563.1">
    <property type="nucleotide sequence ID" value="XM_003719515.1"/>
</dbReference>
<dbReference type="EMBL" id="CM001236">
    <property type="protein sequence ID" value="EHA47196.1"/>
    <property type="molecule type" value="Genomic_DNA"/>
</dbReference>
<dbReference type="VEuPathDB" id="FungiDB:MGG_14896"/>